<dbReference type="InterPro" id="IPR005829">
    <property type="entry name" value="Sugar_transporter_CS"/>
</dbReference>
<evidence type="ECO:0000259" key="9">
    <source>
        <dbReference type="PROSITE" id="PS50850"/>
    </source>
</evidence>
<dbReference type="PANTHER" id="PTHR42718">
    <property type="entry name" value="MAJOR FACILITATOR SUPERFAMILY MULTIDRUG TRANSPORTER MFSC"/>
    <property type="match status" value="1"/>
</dbReference>
<dbReference type="PRINTS" id="PR01036">
    <property type="entry name" value="TCRTETB"/>
</dbReference>
<dbReference type="InterPro" id="IPR020846">
    <property type="entry name" value="MFS_dom"/>
</dbReference>
<protein>
    <submittedName>
        <fullName evidence="10">Unannotated protein</fullName>
    </submittedName>
</protein>
<dbReference type="AlphaFoldDB" id="A0A6J6NJ84"/>
<evidence type="ECO:0000256" key="8">
    <source>
        <dbReference type="SAM" id="Phobius"/>
    </source>
</evidence>
<feature type="transmembrane region" description="Helical" evidence="8">
    <location>
        <begin position="167"/>
        <end position="189"/>
    </location>
</feature>
<comment type="subcellular location">
    <subcellularLocation>
        <location evidence="1">Cell membrane</location>
        <topology evidence="1">Multi-pass membrane protein</topology>
    </subcellularLocation>
</comment>
<dbReference type="Gene3D" id="1.20.1250.20">
    <property type="entry name" value="MFS general substrate transporter like domains"/>
    <property type="match status" value="1"/>
</dbReference>
<keyword evidence="5 8" id="KW-1133">Transmembrane helix</keyword>
<dbReference type="PROSITE" id="PS00216">
    <property type="entry name" value="SUGAR_TRANSPORT_1"/>
    <property type="match status" value="1"/>
</dbReference>
<feature type="transmembrane region" description="Helical" evidence="8">
    <location>
        <begin position="330"/>
        <end position="350"/>
    </location>
</feature>
<evidence type="ECO:0000256" key="3">
    <source>
        <dbReference type="ARBA" id="ARBA00022475"/>
    </source>
</evidence>
<feature type="transmembrane region" description="Helical" evidence="8">
    <location>
        <begin position="12"/>
        <end position="30"/>
    </location>
</feature>
<feature type="transmembrane region" description="Helical" evidence="8">
    <location>
        <begin position="50"/>
        <end position="69"/>
    </location>
</feature>
<evidence type="ECO:0000256" key="6">
    <source>
        <dbReference type="ARBA" id="ARBA00023136"/>
    </source>
</evidence>
<keyword evidence="3" id="KW-1003">Cell membrane</keyword>
<dbReference type="Gene3D" id="1.20.1720.10">
    <property type="entry name" value="Multidrug resistance protein D"/>
    <property type="match status" value="1"/>
</dbReference>
<organism evidence="10">
    <name type="scientific">freshwater metagenome</name>
    <dbReference type="NCBI Taxonomy" id="449393"/>
    <lineage>
        <taxon>unclassified sequences</taxon>
        <taxon>metagenomes</taxon>
        <taxon>ecological metagenomes</taxon>
    </lineage>
</organism>
<keyword evidence="4 8" id="KW-0812">Transmembrane</keyword>
<evidence type="ECO:0000256" key="5">
    <source>
        <dbReference type="ARBA" id="ARBA00022989"/>
    </source>
</evidence>
<feature type="region of interest" description="Disordered" evidence="7">
    <location>
        <begin position="465"/>
        <end position="484"/>
    </location>
</feature>
<feature type="transmembrane region" description="Helical" evidence="8">
    <location>
        <begin position="270"/>
        <end position="291"/>
    </location>
</feature>
<feature type="transmembrane region" description="Helical" evidence="8">
    <location>
        <begin position="233"/>
        <end position="250"/>
    </location>
</feature>
<dbReference type="PROSITE" id="PS50850">
    <property type="entry name" value="MFS"/>
    <property type="match status" value="1"/>
</dbReference>
<keyword evidence="2" id="KW-0813">Transport</keyword>
<dbReference type="InterPro" id="IPR036259">
    <property type="entry name" value="MFS_trans_sf"/>
</dbReference>
<feature type="transmembrane region" description="Helical" evidence="8">
    <location>
        <begin position="138"/>
        <end position="161"/>
    </location>
</feature>
<feature type="transmembrane region" description="Helical" evidence="8">
    <location>
        <begin position="297"/>
        <end position="318"/>
    </location>
</feature>
<dbReference type="EMBL" id="CAEZXP010000001">
    <property type="protein sequence ID" value="CAB4686312.1"/>
    <property type="molecule type" value="Genomic_DNA"/>
</dbReference>
<feature type="transmembrane region" description="Helical" evidence="8">
    <location>
        <begin position="201"/>
        <end position="221"/>
    </location>
</feature>
<evidence type="ECO:0000313" key="10">
    <source>
        <dbReference type="EMBL" id="CAB4686312.1"/>
    </source>
</evidence>
<feature type="domain" description="Major facilitator superfamily (MFS) profile" evidence="9">
    <location>
        <begin position="15"/>
        <end position="467"/>
    </location>
</feature>
<reference evidence="10" key="1">
    <citation type="submission" date="2020-05" db="EMBL/GenBank/DDBJ databases">
        <authorList>
            <person name="Chiriac C."/>
            <person name="Salcher M."/>
            <person name="Ghai R."/>
            <person name="Kavagutti S V."/>
        </authorList>
    </citation>
    <scope>NUCLEOTIDE SEQUENCE</scope>
</reference>
<dbReference type="PANTHER" id="PTHR42718:SF46">
    <property type="entry name" value="BLR6921 PROTEIN"/>
    <property type="match status" value="1"/>
</dbReference>
<dbReference type="InterPro" id="IPR011701">
    <property type="entry name" value="MFS"/>
</dbReference>
<dbReference type="GO" id="GO:0022857">
    <property type="term" value="F:transmembrane transporter activity"/>
    <property type="evidence" value="ECO:0007669"/>
    <property type="project" value="InterPro"/>
</dbReference>
<accession>A0A6J6NJ84</accession>
<dbReference type="InterPro" id="IPR004638">
    <property type="entry name" value="EmrB-like"/>
</dbReference>
<name>A0A6J6NJ84_9ZZZZ</name>
<feature type="transmembrane region" description="Helical" evidence="8">
    <location>
        <begin position="444"/>
        <end position="463"/>
    </location>
</feature>
<dbReference type="CDD" id="cd17321">
    <property type="entry name" value="MFS_MMR_MDR_like"/>
    <property type="match status" value="1"/>
</dbReference>
<feature type="transmembrane region" description="Helical" evidence="8">
    <location>
        <begin position="362"/>
        <end position="385"/>
    </location>
</feature>
<feature type="transmembrane region" description="Helical" evidence="8">
    <location>
        <begin position="81"/>
        <end position="107"/>
    </location>
</feature>
<sequence>MKAHLVADEKRKWWTLGAVAFGLFMIMLDNTVVNVALPAIEESLNLKIEALEWVVAGYALTFGALMLTGGKLADLLGRRRIFVAGLVIFTLSSLGCGLSTSATMLIAARVVQGVGAAMMNPATLSIIAVTFPPKERGTAIGIWAGVSALALAIGPLVGGVITEHINWNWIFFINVPVGVIAIIAAYLFIDESRDTSHEQKPDIPGLIASSLGLFALSYALIEANTYGWTSSRILVAFAVAAIALVGFVVLEAKQRLPMLDLSLFRNRTFAGANATMLFVALAMFGVFFYVSLFMQQILGFSPTSAGAAFLPMTVLIIVIAPQAGRLSDRLGARGLAGSGMVLLAISLFLFSRLDENSTFWSLLPAMLAGGFGMAITMTPTTAAAMSAVARDKAGVGSAVLNSMRQVGGSLGIAIMGAIVASQSTSWLRAGHPQKEAFLHGLHDSLLVASGIALVGAVVAVSTVRKPRHHGHPGEAEAPPAVVAD</sequence>
<dbReference type="SUPFAM" id="SSF103473">
    <property type="entry name" value="MFS general substrate transporter"/>
    <property type="match status" value="1"/>
</dbReference>
<dbReference type="NCBIfam" id="TIGR00711">
    <property type="entry name" value="efflux_EmrB"/>
    <property type="match status" value="1"/>
</dbReference>
<dbReference type="Pfam" id="PF07690">
    <property type="entry name" value="MFS_1"/>
    <property type="match status" value="1"/>
</dbReference>
<evidence type="ECO:0000256" key="2">
    <source>
        <dbReference type="ARBA" id="ARBA00022448"/>
    </source>
</evidence>
<evidence type="ECO:0000256" key="1">
    <source>
        <dbReference type="ARBA" id="ARBA00004651"/>
    </source>
</evidence>
<proteinExistence type="predicted"/>
<evidence type="ECO:0000256" key="7">
    <source>
        <dbReference type="SAM" id="MobiDB-lite"/>
    </source>
</evidence>
<keyword evidence="6 8" id="KW-0472">Membrane</keyword>
<dbReference type="GO" id="GO:0005886">
    <property type="term" value="C:plasma membrane"/>
    <property type="evidence" value="ECO:0007669"/>
    <property type="project" value="UniProtKB-SubCell"/>
</dbReference>
<feature type="compositionally biased region" description="Low complexity" evidence="7">
    <location>
        <begin position="475"/>
        <end position="484"/>
    </location>
</feature>
<evidence type="ECO:0000256" key="4">
    <source>
        <dbReference type="ARBA" id="ARBA00022692"/>
    </source>
</evidence>
<gene>
    <name evidence="10" type="ORF">UFOPK2399_00324</name>
</gene>